<reference evidence="4" key="1">
    <citation type="journal article" date="2006" name="PLoS Biol.">
        <title>Macronuclear genome sequence of the ciliate Tetrahymena thermophila, a model eukaryote.</title>
        <authorList>
            <person name="Eisen J.A."/>
            <person name="Coyne R.S."/>
            <person name="Wu M."/>
            <person name="Wu D."/>
            <person name="Thiagarajan M."/>
            <person name="Wortman J.R."/>
            <person name="Badger J.H."/>
            <person name="Ren Q."/>
            <person name="Amedeo P."/>
            <person name="Jones K.M."/>
            <person name="Tallon L.J."/>
            <person name="Delcher A.L."/>
            <person name="Salzberg S.L."/>
            <person name="Silva J.C."/>
            <person name="Haas B.J."/>
            <person name="Majoros W.H."/>
            <person name="Farzad M."/>
            <person name="Carlton J.M."/>
            <person name="Smith R.K. Jr."/>
            <person name="Garg J."/>
            <person name="Pearlman R.E."/>
            <person name="Karrer K.M."/>
            <person name="Sun L."/>
            <person name="Manning G."/>
            <person name="Elde N.C."/>
            <person name="Turkewitz A.P."/>
            <person name="Asai D.J."/>
            <person name="Wilkes D.E."/>
            <person name="Wang Y."/>
            <person name="Cai H."/>
            <person name="Collins K."/>
            <person name="Stewart B.A."/>
            <person name="Lee S.R."/>
            <person name="Wilamowska K."/>
            <person name="Weinberg Z."/>
            <person name="Ruzzo W.L."/>
            <person name="Wloga D."/>
            <person name="Gaertig J."/>
            <person name="Frankel J."/>
            <person name="Tsao C.-C."/>
            <person name="Gorovsky M.A."/>
            <person name="Keeling P.J."/>
            <person name="Waller R.F."/>
            <person name="Patron N.J."/>
            <person name="Cherry J.M."/>
            <person name="Stover N.A."/>
            <person name="Krieger C.J."/>
            <person name="del Toro C."/>
            <person name="Ryder H.F."/>
            <person name="Williamson S.C."/>
            <person name="Barbeau R.A."/>
            <person name="Hamilton E.P."/>
            <person name="Orias E."/>
        </authorList>
    </citation>
    <scope>NUCLEOTIDE SEQUENCE [LARGE SCALE GENOMIC DNA]</scope>
    <source>
        <strain evidence="4">SB210</strain>
    </source>
</reference>
<feature type="compositionally biased region" description="Polar residues" evidence="2">
    <location>
        <begin position="1464"/>
        <end position="1474"/>
    </location>
</feature>
<name>W7X4T8_TETTS</name>
<dbReference type="GeneID" id="24440640"/>
<feature type="compositionally biased region" description="Low complexity" evidence="2">
    <location>
        <begin position="1199"/>
        <end position="1213"/>
    </location>
</feature>
<dbReference type="EMBL" id="GG662313">
    <property type="protein sequence ID" value="EWS71383.1"/>
    <property type="molecule type" value="Genomic_DNA"/>
</dbReference>
<dbReference type="InParanoid" id="W7X4T8"/>
<feature type="compositionally biased region" description="Polar residues" evidence="2">
    <location>
        <begin position="574"/>
        <end position="588"/>
    </location>
</feature>
<feature type="region of interest" description="Disordered" evidence="2">
    <location>
        <begin position="553"/>
        <end position="588"/>
    </location>
</feature>
<evidence type="ECO:0000256" key="2">
    <source>
        <dbReference type="SAM" id="MobiDB-lite"/>
    </source>
</evidence>
<dbReference type="Proteomes" id="UP000009168">
    <property type="component" value="Unassembled WGS sequence"/>
</dbReference>
<evidence type="ECO:0000313" key="3">
    <source>
        <dbReference type="EMBL" id="EWS71383.1"/>
    </source>
</evidence>
<accession>W7X4T8</accession>
<feature type="region of interest" description="Disordered" evidence="2">
    <location>
        <begin position="1"/>
        <end position="20"/>
    </location>
</feature>
<keyword evidence="1" id="KW-0175">Coiled coil</keyword>
<gene>
    <name evidence="3" type="ORF">TTHERM_000780669</name>
</gene>
<proteinExistence type="predicted"/>
<protein>
    <submittedName>
        <fullName evidence="3">Uncharacterized protein</fullName>
    </submittedName>
</protein>
<feature type="region of interest" description="Disordered" evidence="2">
    <location>
        <begin position="1002"/>
        <end position="1023"/>
    </location>
</feature>
<feature type="region of interest" description="Disordered" evidence="2">
    <location>
        <begin position="1396"/>
        <end position="1418"/>
    </location>
</feature>
<feature type="compositionally biased region" description="Basic and acidic residues" evidence="2">
    <location>
        <begin position="1002"/>
        <end position="1011"/>
    </location>
</feature>
<evidence type="ECO:0000256" key="1">
    <source>
        <dbReference type="SAM" id="Coils"/>
    </source>
</evidence>
<feature type="region of interest" description="Disordered" evidence="2">
    <location>
        <begin position="814"/>
        <end position="834"/>
    </location>
</feature>
<feature type="compositionally biased region" description="Basic and acidic residues" evidence="2">
    <location>
        <begin position="1398"/>
        <end position="1416"/>
    </location>
</feature>
<feature type="compositionally biased region" description="Polar residues" evidence="2">
    <location>
        <begin position="1885"/>
        <end position="1900"/>
    </location>
</feature>
<feature type="compositionally biased region" description="Basic and acidic residues" evidence="2">
    <location>
        <begin position="1864"/>
        <end position="1882"/>
    </location>
</feature>
<organism evidence="3 4">
    <name type="scientific">Tetrahymena thermophila (strain SB210)</name>
    <dbReference type="NCBI Taxonomy" id="312017"/>
    <lineage>
        <taxon>Eukaryota</taxon>
        <taxon>Sar</taxon>
        <taxon>Alveolata</taxon>
        <taxon>Ciliophora</taxon>
        <taxon>Intramacronucleata</taxon>
        <taxon>Oligohymenophorea</taxon>
        <taxon>Hymenostomatida</taxon>
        <taxon>Tetrahymenina</taxon>
        <taxon>Tetrahymenidae</taxon>
        <taxon>Tetrahymena</taxon>
    </lineage>
</organism>
<feature type="region of interest" description="Disordered" evidence="2">
    <location>
        <begin position="1464"/>
        <end position="1487"/>
    </location>
</feature>
<dbReference type="KEGG" id="tet:TTHERM_000780669"/>
<dbReference type="RefSeq" id="XP_012656084.1">
    <property type="nucleotide sequence ID" value="XM_012800630.1"/>
</dbReference>
<keyword evidence="4" id="KW-1185">Reference proteome</keyword>
<feature type="region of interest" description="Disordered" evidence="2">
    <location>
        <begin position="1197"/>
        <end position="1220"/>
    </location>
</feature>
<dbReference type="STRING" id="312017.W7X4T8"/>
<feature type="coiled-coil region" evidence="1">
    <location>
        <begin position="871"/>
        <end position="898"/>
    </location>
</feature>
<feature type="region of interest" description="Disordered" evidence="2">
    <location>
        <begin position="1859"/>
        <end position="1924"/>
    </location>
</feature>
<evidence type="ECO:0000313" key="4">
    <source>
        <dbReference type="Proteomes" id="UP000009168"/>
    </source>
</evidence>
<sequence length="3490" mass="412089">MQDINQPETSRSRSTHRHQNNLETYQQSIEQFTKSGLKILEEGKIEEAIHLFEKQSRLIYNQRTEFQSYEMNGEYEWYKLLMMCKVNISVALKMNQEIGQSLSVLLDVYNLISNVKIDYIFIEQYFMQDFKSSYDILLFQICEAFICLNQIDNYEKFALKCIFYLENIFTELLEKVNGYMMLEKNNGQNQSEKTSNNNIFLSSNLASLNENFNQNSMYINLKHKKTTQIKEIEQLFEKKIIILQKVCEYLGNLYLRKPKLKEAAIAFKKSLSLAQHAKNNVEIERYQKIISDIEKDQLESKNKMKSLVSNNMIMQSIILQNDCSITSIEDHKENNFIKLEQSFSQNSSPIIRRGVDQIGKELSKNILKLDSFNQQKDQTSRLDNSIDLKQQESKLTKNKTHNLDENVEKNQHLEAFHLINDNVNKQNINNLEEQKKNSDGDEIFKNQNINQDRLSQQVLNDNKNQNMTFSQQKFNNILSPINSQAQNSNSRCTFQNLLHNSNNDIRSVRKSSITITPQQNNEIFFSNNQQPIIVIKQQRPSSVVFQDKKQNLNQQSQDFSKGKRQTFHNESSRIKSLSQSKDINRPSSSIKSSFVNNLFCDPRFIKKIQQSSKEKYENQIQQEFIMIKSKSQSKIPSINYQNQNQIIKNYLKTETNESEKITNYDSTERLKTLKTQQNYDKYNSQLNNKLYNLQSPTNNFLRKSSSQVKNQNAFMKNKNQFSFQVLGARDIKSESENKIKNRQNNKINQKKQNSQQIQITVFDTTSIINDTASNSKTVYPTRYNTLLHHQRVESSVFQKNQICKNEIQFIQPRENEKIQSSRNQNSQEQQREQKTDFTKLLLDTDLINQETSVQSYQKLKSEDNEKQQQNFLQIKNQSKNQNAESNELQQEKFQIQREKSQKSYIDDEFFIQNDIQNNQQKPQKLNSTNQKNYLSENTIGEDAFLKQNDLFQKTIYNDEIEKLKINNKSLNPKDYCNVKTVETIPKNNLLQKQQSQTRIQLEKQHSGKDVTRLQTSSANSSPTSSLIKMAHNFMLSSLNSSNLPNEKLITEDRIIGDDIHSQIKLEKQESIQIDKSLEVIRVKQNSMQVRTSSKSFQEGQIKAQLEKYKKLRQVDENISNKKQEQKNQKTSLKNLACQLMDMKGMIPSTTHQNQSTNQLFSLKVQQDNVLLKRPRSQNRNNNQIQAQIIEINSKQINTKSQDQNKQQEQQQHSDQVEIRRKARKSSIFRIQWEIEQQHDNQKEEYQNLNIRSKSKSMGKKKSIIVTDQNNQIALNLSRKSIISSKTQNDDQILKLQTQEQSSLKQSIIPKSQNISQNLNQKLGNSISDSKRLLWRSMTRQIMNDQNTLTQKKKDSQFQNQKVEVNSPQFKHGFQYSFCNQATGNLNDHSQMQISQYQFDRKSSADSDKKSQNKIEEQDQISQQYIPQLKQKIGSVSNFVNNKLQKNYQNSSLLSPCIKNYQKKNTMLSSQSSHRSVQKKQTEDDHSTSLQIIQTKSYKENSNNVDLFDEVNKFIIYDRAARIIQTFVKIKLLSKNQLKQSIFRKNKRQNTQTGIMKFKISDLNKATSNQLLISVSQKSQIDNSNKISNGFRQVESNQSLDQNSSQDIELQEKQINSNNTFQNSERFYQNSPKLLASQSQNAKNILSSERVFQKDNFIQLVQKLPFIPISFYRPLKFEHLSLWKLKELHQNIRLCLLVPQIKLIGETLVLCTNQDYIDKIQITKQNLQIFKLYKIARYQQRRKVVCSQTPQYVKKSYTATAAFQYKNASTYEELSYLPKIKGIQRKQSLFFQKDLEQKEKQSYLEFQQFHNSQNAKQTLLIDKESEHSPTVTINNMQSSMNSKASLSLHALSRKEMISLNMESQQSKKRDTNKTEKLKNKVDSPQKAISSFTLKKTDSQVINSQQQQSQNEKDADQYKKKNNSIQNDQNFDFIRIKSASLFNKFQSKTEQNSKSISYLSFNPNYNMSSQSYLIKQNNKLDLIEQKNDINAQILTKDFNNNSSQNLNIKEQIHSEQSEKYQINSQHIPALSNQSQSDKQTNSILLSKVFENQLDFENQTQKQPTKEIEEQQDQIDTLTKYGEDSINLSKPLLSSGNSFNIFKNAQKNQMRQKKQDWKEYFEDYVVNGDYQQVRYNQIKSTANPFLNNQILFKGILKYQKNYLLCQIIYNYDEYFMGKYFTKMIANNNSRFIIKFNEIIRKRNNNWQSQLVLSFKTFIRWFLNNNIKNFQYQNFRDCFGFNKSQLDQIRKNVKRLIYFEQSEAKILYFQQNIYEQTLDKKKEKYLQNKNVNYTSIQSMMYAVAFDNSLQDLMSIINIKNPEEDIKANLNIMKSSTFMQEKRNMRLNKRIQQIKQNSNIEYHLKLINSKKKMKNHAEKKVTVVKEQFEQAYREYHLRYQEHQFDSQLMNSKYFQILRGYNTLYTQQGNKYIYLETQDCYFKFKKFELILSEKLDILQEERLVMFATFKNIQKQNKKYIMTFKHPYIIDKILNSILFKSEFNDFQHKYIQNFLMQKLFQKTREINGIQQKVLSFYKKSLPQDSQPSTFIEIFNQKTVELLTSFTYVNRLQIDFNAKETQEGLKLLSNHLNLMLINQHINSVSENIKKVYFETIQTQFFFKIQNQKYIVESTLFHSRNNLNIMPIFYILLKISYFKKQKTVSYKLLLSQGDIEVIFKSQVNHDNIFSANQLLQISLTIMKKVQKIPYEHYSKFILPLKSFYPFNNYLKRLILINSFSEEKNFQMGSKFSLSPLSAMKVEMNYMKVIYKGVSKIQGQFCILTIKQYQYLDYYQIQIYFPISARKYSTFIYEQNIRQFTIEFIYKILKYPSEINSLQYKNYKEFEEAINENQLSQSFNQEEGGEIDPRLFCQLVNPALQKDNQMLYYMWNQIAQQIKVKKNLQNIQIFQMDNYYSVLHEQIFDRVIRVHNNDSILFEVFLENLNKKNSNKISDPFKNIHYSNTGEYVLFIKINFFNKVNQYNEKINLQNTLYTYYTENLNILLEDLKLLHKKNKSKLQYKIQNQQDTSESQNVTGNHNDEPILEKEKDTYYIKYQGNHQNLKDKYSIDEILNSLEITQSKIFDAITYISEKIQSNYQILFMQDHMQFSQKKQSNQMIHSLISKSISYNSISKITPHNKPVNLIVRNKPSFLQENENFLNEIPNMNNSIFTPVSLNINSQQQIYHNQHQVNTPVSQKDVLLKTLNLNLNSYLNQNLKDNSLVIDDKYSPINYNPKEKNLTKQQENQISIPLVFTLNQADNEQNYQNILTQKQKDNSNQPYYAASVNNTSFLSNKQINQSGDDFSQNLITFQQNQKTAGGIHSKYKTRNPQIKNIQESNQIYQQNNSQPKNDQLAFDNQNHENKDNIQIYSNNLKVIETNLIKRDKRQKPRIKTNSNLNMGIVENSLAKNYIILYRKLLTFKPQIFLSIIFNEKYQKIIFSTQNLENCQEFNKSYDLYQIEYLIPYASKMIENSLFKEVGERLYLAYKNRIIVSLNTSQL</sequence>